<gene>
    <name evidence="1" type="ORF">CICLE_v10026886mg</name>
</gene>
<keyword evidence="2" id="KW-1185">Reference proteome</keyword>
<dbReference type="Gramene" id="ESR39583">
    <property type="protein sequence ID" value="ESR39583"/>
    <property type="gene ID" value="CICLE_v10026886mg"/>
</dbReference>
<dbReference type="KEGG" id="cic:CICLE_v10026886mg"/>
<protein>
    <submittedName>
        <fullName evidence="1">Uncharacterized protein</fullName>
    </submittedName>
</protein>
<dbReference type="AlphaFoldDB" id="V4RXF7"/>
<reference evidence="1 2" key="1">
    <citation type="submission" date="2013-10" db="EMBL/GenBank/DDBJ databases">
        <authorList>
            <consortium name="International Citrus Genome Consortium"/>
            <person name="Jenkins J."/>
            <person name="Schmutz J."/>
            <person name="Prochnik S."/>
            <person name="Rokhsar D."/>
            <person name="Gmitter F."/>
            <person name="Ollitrault P."/>
            <person name="Machado M."/>
            <person name="Talon M."/>
            <person name="Wincker P."/>
            <person name="Jaillon O."/>
            <person name="Morgante M."/>
        </authorList>
    </citation>
    <scope>NUCLEOTIDE SEQUENCE</scope>
    <source>
        <strain evidence="2">cv. Clemenules</strain>
    </source>
</reference>
<accession>V4RXF7</accession>
<name>V4RXF7_CITCL</name>
<sequence>MLASNRFGISHNIAFQIEIRKNLHHIGHWLKELSKKHKKADINVDYMPKVRQLKQSKKVKLAVGLKTLEDNYI</sequence>
<dbReference type="InParanoid" id="V4RXF7"/>
<proteinExistence type="predicted"/>
<evidence type="ECO:0000313" key="1">
    <source>
        <dbReference type="EMBL" id="ESR39583.1"/>
    </source>
</evidence>
<organism evidence="1 2">
    <name type="scientific">Citrus clementina</name>
    <name type="common">Clementine</name>
    <name type="synonym">Citrus deliciosa x Citrus sinensis</name>
    <dbReference type="NCBI Taxonomy" id="85681"/>
    <lineage>
        <taxon>Eukaryota</taxon>
        <taxon>Viridiplantae</taxon>
        <taxon>Streptophyta</taxon>
        <taxon>Embryophyta</taxon>
        <taxon>Tracheophyta</taxon>
        <taxon>Spermatophyta</taxon>
        <taxon>Magnoliopsida</taxon>
        <taxon>eudicotyledons</taxon>
        <taxon>Gunneridae</taxon>
        <taxon>Pentapetalae</taxon>
        <taxon>rosids</taxon>
        <taxon>malvids</taxon>
        <taxon>Sapindales</taxon>
        <taxon>Rutaceae</taxon>
        <taxon>Aurantioideae</taxon>
        <taxon>Citrus</taxon>
    </lineage>
</organism>
<evidence type="ECO:0000313" key="2">
    <source>
        <dbReference type="Proteomes" id="UP000030687"/>
    </source>
</evidence>
<dbReference type="EMBL" id="KI536925">
    <property type="protein sequence ID" value="ESR39583.1"/>
    <property type="molecule type" value="Genomic_DNA"/>
</dbReference>
<dbReference type="Proteomes" id="UP000030687">
    <property type="component" value="Unassembled WGS sequence"/>
</dbReference>